<dbReference type="GO" id="GO:0046872">
    <property type="term" value="F:metal ion binding"/>
    <property type="evidence" value="ECO:0007669"/>
    <property type="project" value="UniProtKB-KW"/>
</dbReference>
<dbReference type="STRING" id="561720.SAMN06275492_11725"/>
<dbReference type="SMART" id="SM01007">
    <property type="entry name" value="Aldolase_II"/>
    <property type="match status" value="1"/>
</dbReference>
<dbReference type="InterPro" id="IPR036409">
    <property type="entry name" value="Aldolase_II/adducin_N_sf"/>
</dbReference>
<evidence type="ECO:0000313" key="5">
    <source>
        <dbReference type="Proteomes" id="UP000193355"/>
    </source>
</evidence>
<evidence type="ECO:0000256" key="1">
    <source>
        <dbReference type="ARBA" id="ARBA00022723"/>
    </source>
</evidence>
<keyword evidence="2" id="KW-0456">Lyase</keyword>
<accession>A0A1X7JW60</accession>
<name>A0A1X7JW60_9BACT</name>
<proteinExistence type="predicted"/>
<dbReference type="AlphaFoldDB" id="A0A1X7JW60"/>
<dbReference type="InterPro" id="IPR001303">
    <property type="entry name" value="Aldolase_II/adducin_N"/>
</dbReference>
<organism evidence="4 5">
    <name type="scientific">Dethiosulfovibrio salsuginis</name>
    <dbReference type="NCBI Taxonomy" id="561720"/>
    <lineage>
        <taxon>Bacteria</taxon>
        <taxon>Thermotogati</taxon>
        <taxon>Synergistota</taxon>
        <taxon>Synergistia</taxon>
        <taxon>Synergistales</taxon>
        <taxon>Dethiosulfovibrionaceae</taxon>
        <taxon>Dethiosulfovibrio</taxon>
    </lineage>
</organism>
<dbReference type="Gene3D" id="3.40.225.10">
    <property type="entry name" value="Class II aldolase/adducin N-terminal domain"/>
    <property type="match status" value="1"/>
</dbReference>
<dbReference type="SUPFAM" id="SSF53639">
    <property type="entry name" value="AraD/HMP-PK domain-like"/>
    <property type="match status" value="1"/>
</dbReference>
<keyword evidence="5" id="KW-1185">Reference proteome</keyword>
<protein>
    <submittedName>
        <fullName evidence="4">L-fuculose 1-phosphate aldolase</fullName>
    </submittedName>
</protein>
<dbReference type="GO" id="GO:0019323">
    <property type="term" value="P:pentose catabolic process"/>
    <property type="evidence" value="ECO:0007669"/>
    <property type="project" value="TreeGrafter"/>
</dbReference>
<dbReference type="InterPro" id="IPR050197">
    <property type="entry name" value="Aldolase_class_II_sugar_metab"/>
</dbReference>
<dbReference type="Pfam" id="PF00596">
    <property type="entry name" value="Aldolase_II"/>
    <property type="match status" value="1"/>
</dbReference>
<dbReference type="EMBL" id="FXBB01000017">
    <property type="protein sequence ID" value="SMG32325.1"/>
    <property type="molecule type" value="Genomic_DNA"/>
</dbReference>
<evidence type="ECO:0000256" key="2">
    <source>
        <dbReference type="ARBA" id="ARBA00023239"/>
    </source>
</evidence>
<dbReference type="RefSeq" id="WP_085544742.1">
    <property type="nucleotide sequence ID" value="NZ_FXBB01000017.1"/>
</dbReference>
<sequence length="217" mass="23656">MILREEREQVVEYGRKLMEANLTTGTGGNVSVFNREEGYIALSPSGMDYFDVKPEDVVIMTLDGGFVEEDHLVPTTEWGLHLGLYKVRPDASAIVHCHSDYATAVSCLGIDLPAVNYMVAVAGDRVPITPFAVYGTPELAKNVADNIGDYNAVLMANHGQIALGRSMKAAFTVALNVEYVARLYILAKSAGEPVILPKEAIEGTQRQFASYGQTKKR</sequence>
<dbReference type="GO" id="GO:0016832">
    <property type="term" value="F:aldehyde-lyase activity"/>
    <property type="evidence" value="ECO:0007669"/>
    <property type="project" value="TreeGrafter"/>
</dbReference>
<dbReference type="PANTHER" id="PTHR22789:SF0">
    <property type="entry name" value="3-OXO-TETRONATE 4-PHOSPHATE DECARBOXYLASE-RELATED"/>
    <property type="match status" value="1"/>
</dbReference>
<gene>
    <name evidence="4" type="ORF">SAMN06275492_11725</name>
</gene>
<dbReference type="PANTHER" id="PTHR22789">
    <property type="entry name" value="FUCULOSE PHOSPHATE ALDOLASE"/>
    <property type="match status" value="1"/>
</dbReference>
<dbReference type="Proteomes" id="UP000193355">
    <property type="component" value="Unassembled WGS sequence"/>
</dbReference>
<evidence type="ECO:0000313" key="4">
    <source>
        <dbReference type="EMBL" id="SMG32325.1"/>
    </source>
</evidence>
<reference evidence="5" key="1">
    <citation type="submission" date="2017-04" db="EMBL/GenBank/DDBJ databases">
        <authorList>
            <person name="Varghese N."/>
            <person name="Submissions S."/>
        </authorList>
    </citation>
    <scope>NUCLEOTIDE SEQUENCE [LARGE SCALE GENOMIC DNA]</scope>
    <source>
        <strain evidence="5">USBA 82</strain>
    </source>
</reference>
<feature type="domain" description="Class II aldolase/adducin N-terminal" evidence="3">
    <location>
        <begin position="8"/>
        <end position="185"/>
    </location>
</feature>
<dbReference type="NCBIfam" id="NF005302">
    <property type="entry name" value="PRK06833.1"/>
    <property type="match status" value="1"/>
</dbReference>
<keyword evidence="1" id="KW-0479">Metal-binding</keyword>
<dbReference type="GO" id="GO:0005829">
    <property type="term" value="C:cytosol"/>
    <property type="evidence" value="ECO:0007669"/>
    <property type="project" value="TreeGrafter"/>
</dbReference>
<dbReference type="OrthoDB" id="9794581at2"/>
<evidence type="ECO:0000259" key="3">
    <source>
        <dbReference type="SMART" id="SM01007"/>
    </source>
</evidence>